<dbReference type="RefSeq" id="WP_185259958.1">
    <property type="nucleotide sequence ID" value="NZ_AP023368.1"/>
</dbReference>
<dbReference type="EMBL" id="AP023368">
    <property type="protein sequence ID" value="BCK01391.1"/>
    <property type="molecule type" value="Genomic_DNA"/>
</dbReference>
<evidence type="ECO:0000313" key="1">
    <source>
        <dbReference type="EMBL" id="BCK01391.1"/>
    </source>
</evidence>
<reference evidence="1 2" key="2">
    <citation type="submission" date="2020-08" db="EMBL/GenBank/DDBJ databases">
        <authorList>
            <person name="Ueki A."/>
            <person name="Tonouchi A."/>
        </authorList>
    </citation>
    <scope>NUCLEOTIDE SEQUENCE [LARGE SCALE GENOMIC DNA]</scope>
    <source>
        <strain evidence="1 2">CTTW</strain>
    </source>
</reference>
<organism evidence="1 2">
    <name type="scientific">Anaerocolumna chitinilytica</name>
    <dbReference type="NCBI Taxonomy" id="1727145"/>
    <lineage>
        <taxon>Bacteria</taxon>
        <taxon>Bacillati</taxon>
        <taxon>Bacillota</taxon>
        <taxon>Clostridia</taxon>
        <taxon>Lachnospirales</taxon>
        <taxon>Lachnospiraceae</taxon>
        <taxon>Anaerocolumna</taxon>
    </lineage>
</organism>
<evidence type="ECO:0000313" key="2">
    <source>
        <dbReference type="Proteomes" id="UP000515703"/>
    </source>
</evidence>
<reference evidence="1 2" key="1">
    <citation type="submission" date="2020-08" db="EMBL/GenBank/DDBJ databases">
        <title>Draft genome sequencing of an Anaerocolumna strain isolated from anoxic soil subjected to BSD treatment.</title>
        <authorList>
            <person name="Uek A."/>
            <person name="Tonouchi A."/>
        </authorList>
    </citation>
    <scope>NUCLEOTIDE SEQUENCE [LARGE SCALE GENOMIC DNA]</scope>
    <source>
        <strain evidence="1 2">CTTW</strain>
    </source>
</reference>
<dbReference type="AlphaFoldDB" id="A0A7M3S9X3"/>
<dbReference type="Proteomes" id="UP000515703">
    <property type="component" value="Chromosome"/>
</dbReference>
<sequence length="94" mass="10820">MGLFSSKEEKESKEQQKLQDALDTYELNDLDMKYAQSVRYIQQTLAAANVMENGAFLAGMKGEESIKITYLNTLIEQNWIIIRQLDEISKKLSK</sequence>
<gene>
    <name evidence="1" type="ORF">bsdcttw_44310</name>
</gene>
<accession>A0A7M3S9X3</accession>
<keyword evidence="2" id="KW-1185">Reference proteome</keyword>
<dbReference type="KEGG" id="acht:bsdcttw_44310"/>
<protein>
    <submittedName>
        <fullName evidence="1">Uncharacterized protein</fullName>
    </submittedName>
</protein>
<proteinExistence type="predicted"/>
<name>A0A7M3S9X3_9FIRM</name>